<dbReference type="SUPFAM" id="SSF52540">
    <property type="entry name" value="P-loop containing nucleoside triphosphate hydrolases"/>
    <property type="match status" value="1"/>
</dbReference>
<dbReference type="PROSITE" id="PS51886">
    <property type="entry name" value="TLDC"/>
    <property type="match status" value="1"/>
</dbReference>
<dbReference type="SMART" id="SM00584">
    <property type="entry name" value="TLDc"/>
    <property type="match status" value="1"/>
</dbReference>
<evidence type="ECO:0000313" key="3">
    <source>
        <dbReference type="EMBL" id="KAJ1171459.1"/>
    </source>
</evidence>
<evidence type="ECO:0000259" key="2">
    <source>
        <dbReference type="PROSITE" id="PS51886"/>
    </source>
</evidence>
<name>A0AAV7T5V0_PLEWA</name>
<dbReference type="PANTHER" id="PTHR14241:SF32">
    <property type="entry name" value="VWFA DOMAIN-CONTAINING PROTEIN-RELATED"/>
    <property type="match status" value="1"/>
</dbReference>
<organism evidence="3 4">
    <name type="scientific">Pleurodeles waltl</name>
    <name type="common">Iberian ribbed newt</name>
    <dbReference type="NCBI Taxonomy" id="8319"/>
    <lineage>
        <taxon>Eukaryota</taxon>
        <taxon>Metazoa</taxon>
        <taxon>Chordata</taxon>
        <taxon>Craniata</taxon>
        <taxon>Vertebrata</taxon>
        <taxon>Euteleostomi</taxon>
        <taxon>Amphibia</taxon>
        <taxon>Batrachia</taxon>
        <taxon>Caudata</taxon>
        <taxon>Salamandroidea</taxon>
        <taxon>Salamandridae</taxon>
        <taxon>Pleurodelinae</taxon>
        <taxon>Pleurodeles</taxon>
    </lineage>
</organism>
<dbReference type="EMBL" id="JANPWB010000007">
    <property type="protein sequence ID" value="KAJ1171459.1"/>
    <property type="molecule type" value="Genomic_DNA"/>
</dbReference>
<dbReference type="Pfam" id="PF01926">
    <property type="entry name" value="MMR_HSR1"/>
    <property type="match status" value="1"/>
</dbReference>
<sequence>MTSPWGRSLGPLIVSSSDRAPPFTILLAGLASRSRNCKQEKFVKNRTRVAVRFERMAEVKTRLAKHEEKQLCQLLGNVRLCLLFKGSVHGFTPLAFHSKCDAQGPTLVVVYTEPGLIFGGFSNEGFKSREVLVKDEKAFLFRLNTGEKKDTPLKIPVKDSEAAIYDHSTLGPNFGNGSLTILCSGMQVTSSATAYYEFNAADLYGEDPSFVECEVFRVESIGDAIDSQWRKITWTAEEKKRLMDVAKNYKPALNSVSQARVLVVGPVGAGKSSFFNSVNSVFRGHVTSQAIAGSDATSVTTKFRAYNIKDGKGGKSLPFVLCDSMGLEEKPGAGLKTEDVPKILEGHVPDNYPFNPTAAIQSTSLGYIKSPSLKDKIHCVVFVLDACKVGILSEELEKQLRTIRSEIILHDVPHIVVLTKVDELCPLVAESVQNVYRSRAVEKQVNTASARLGIPVSCILPVKNYSSELELEYNNDILILNVLQQIMRFADNYFDNIPVERVDSSSGSAIV</sequence>
<dbReference type="GO" id="GO:0006955">
    <property type="term" value="P:immune response"/>
    <property type="evidence" value="ECO:0007669"/>
    <property type="project" value="TreeGrafter"/>
</dbReference>
<dbReference type="Pfam" id="PF07534">
    <property type="entry name" value="TLD"/>
    <property type="match status" value="1"/>
</dbReference>
<keyword evidence="4" id="KW-1185">Reference proteome</keyword>
<dbReference type="GO" id="GO:0005525">
    <property type="term" value="F:GTP binding"/>
    <property type="evidence" value="ECO:0007669"/>
    <property type="project" value="InterPro"/>
</dbReference>
<protein>
    <recommendedName>
        <fullName evidence="2">TLDc domain-containing protein</fullName>
    </recommendedName>
</protein>
<dbReference type="InterPro" id="IPR006073">
    <property type="entry name" value="GTP-bd"/>
</dbReference>
<dbReference type="PANTHER" id="PTHR14241">
    <property type="entry name" value="INTERFERON-INDUCED PROTEIN 44"/>
    <property type="match status" value="1"/>
</dbReference>
<feature type="domain" description="TLDc" evidence="2">
    <location>
        <begin position="57"/>
        <end position="219"/>
    </location>
</feature>
<dbReference type="InterPro" id="IPR006571">
    <property type="entry name" value="TLDc_dom"/>
</dbReference>
<dbReference type="Gene3D" id="3.40.50.300">
    <property type="entry name" value="P-loop containing nucleotide triphosphate hydrolases"/>
    <property type="match status" value="1"/>
</dbReference>
<proteinExistence type="inferred from homology"/>
<evidence type="ECO:0000313" key="4">
    <source>
        <dbReference type="Proteomes" id="UP001066276"/>
    </source>
</evidence>
<dbReference type="CDD" id="cd00882">
    <property type="entry name" value="Ras_like_GTPase"/>
    <property type="match status" value="1"/>
</dbReference>
<dbReference type="AlphaFoldDB" id="A0AAV7T5V0"/>
<evidence type="ECO:0000256" key="1">
    <source>
        <dbReference type="ARBA" id="ARBA00009243"/>
    </source>
</evidence>
<dbReference type="InterPro" id="IPR027417">
    <property type="entry name" value="P-loop_NTPase"/>
</dbReference>
<accession>A0AAV7T5V0</accession>
<gene>
    <name evidence="3" type="ORF">NDU88_003320</name>
</gene>
<comment type="similarity">
    <text evidence="1">Belongs to the IFI44 family.</text>
</comment>
<comment type="caution">
    <text evidence="3">The sequence shown here is derived from an EMBL/GenBank/DDBJ whole genome shotgun (WGS) entry which is preliminary data.</text>
</comment>
<reference evidence="3" key="1">
    <citation type="journal article" date="2022" name="bioRxiv">
        <title>Sequencing and chromosome-scale assembly of the giantPleurodeles waltlgenome.</title>
        <authorList>
            <person name="Brown T."/>
            <person name="Elewa A."/>
            <person name="Iarovenko S."/>
            <person name="Subramanian E."/>
            <person name="Araus A.J."/>
            <person name="Petzold A."/>
            <person name="Susuki M."/>
            <person name="Suzuki K.-i.T."/>
            <person name="Hayashi T."/>
            <person name="Toyoda A."/>
            <person name="Oliveira C."/>
            <person name="Osipova E."/>
            <person name="Leigh N.D."/>
            <person name="Simon A."/>
            <person name="Yun M.H."/>
        </authorList>
    </citation>
    <scope>NUCLEOTIDE SEQUENCE</scope>
    <source>
        <strain evidence="3">20211129_DDA</strain>
        <tissue evidence="3">Liver</tissue>
    </source>
</reference>
<dbReference type="Proteomes" id="UP001066276">
    <property type="component" value="Chromosome 4_1"/>
</dbReference>